<dbReference type="Pfam" id="PF16147">
    <property type="entry name" value="DUF4855"/>
    <property type="match status" value="1"/>
</dbReference>
<proteinExistence type="predicted"/>
<dbReference type="Proteomes" id="UP000190229">
    <property type="component" value="Unassembled WGS sequence"/>
</dbReference>
<feature type="compositionally biased region" description="Low complexity" evidence="1">
    <location>
        <begin position="53"/>
        <end position="91"/>
    </location>
</feature>
<dbReference type="InterPro" id="IPR032329">
    <property type="entry name" value="DUF4855"/>
</dbReference>
<reference evidence="2 3" key="1">
    <citation type="submission" date="2017-02" db="EMBL/GenBank/DDBJ databases">
        <title>Draft genome of Acidibacillus ferrooxidans Huett2.</title>
        <authorList>
            <person name="Schopf S."/>
        </authorList>
    </citation>
    <scope>NUCLEOTIDE SEQUENCE [LARGE SCALE GENOMIC DNA]</scope>
    <source>
        <strain evidence="2 3">Huett2</strain>
    </source>
</reference>
<accession>A0A1V4EW98</accession>
<evidence type="ECO:0000313" key="2">
    <source>
        <dbReference type="EMBL" id="OPG16938.1"/>
    </source>
</evidence>
<comment type="caution">
    <text evidence="2">The sequence shown here is derived from an EMBL/GenBank/DDBJ whole genome shotgun (WGS) entry which is preliminary data.</text>
</comment>
<sequence length="673" mass="72018">MLGVPFWYVQPKHKHGGYFMHRNKRTVTSLSIALSLASALPLVSMQTQNAFANSSASSPSVTSATYGTATGAPAPTIAPTGTTTGSTTTSSGSGGSSSGTGTSPSSPGGSGSTLTSPSSTLTPPSSGTSVITSTPSTPVNSVTGAPILSGSQGNSSANGSSSSTGAAPLVNFAHVGSVSWTSNGPADAQFQKLEKRYDAKLLGNPHWHGFLNQEGRTITVNLYYLHTINGLSIQMEQDPKAGIFYPSHVDFEVNLYGKWYMLGSVPTKIPQSASGNSTQWFAVQTHNLQASEFRIVFPVTNWVFTRNLGIWGSDFSVPTSQSLPNLPQVPKPFTQMMSIFDPRSAGIRNMMLAYSGSYGQMGTWTTKDFLPVTSYLLQNGQIGGRLFDTVLFLPYTLAQNQQAWLSYLNNLFAKNEQLSALNQAMAQTDQGMNKFGYNPYPKEKVVIALPYPSYHSGAWGLLGGQILSFTPTPSDPGSVANRLTAIQWYLNTFLAKWKQAGFSNLSLTGFYLNDETVHYTFPGEVNLIQGTSQMVQKAGYPLFWIPFYDAGGIEDWQSLGINAAWIQPNYAIQGKAAPAGRVANTVQLAKDNGMGVELELPTAALTSPLYRNLYLSSLQQFQQAGAAGSVSHAMYAGSKVLTQAAYSTNPAVRALYDQTYAFLANQSNGAQVN</sequence>
<dbReference type="EMBL" id="MWPS01000011">
    <property type="protein sequence ID" value="OPG16938.1"/>
    <property type="molecule type" value="Genomic_DNA"/>
</dbReference>
<evidence type="ECO:0000313" key="3">
    <source>
        <dbReference type="Proteomes" id="UP000190229"/>
    </source>
</evidence>
<organism evidence="2 3">
    <name type="scientific">Ferroacidibacillus organovorans</name>
    <dbReference type="NCBI Taxonomy" id="1765683"/>
    <lineage>
        <taxon>Bacteria</taxon>
        <taxon>Bacillati</taxon>
        <taxon>Bacillota</taxon>
        <taxon>Bacilli</taxon>
        <taxon>Bacillales</taxon>
        <taxon>Alicyclobacillaceae</taxon>
        <taxon>Ferroacidibacillus</taxon>
    </lineage>
</organism>
<feature type="compositionally biased region" description="Low complexity" evidence="1">
    <location>
        <begin position="99"/>
        <end position="163"/>
    </location>
</feature>
<evidence type="ECO:0000256" key="1">
    <source>
        <dbReference type="SAM" id="MobiDB-lite"/>
    </source>
</evidence>
<name>A0A1V4EW98_9BACL</name>
<protein>
    <recommendedName>
        <fullName evidence="4">DUF4855 domain-containing protein</fullName>
    </recommendedName>
</protein>
<gene>
    <name evidence="2" type="ORF">B2M26_04245</name>
</gene>
<feature type="region of interest" description="Disordered" evidence="1">
    <location>
        <begin position="53"/>
        <end position="163"/>
    </location>
</feature>
<evidence type="ECO:0008006" key="4">
    <source>
        <dbReference type="Google" id="ProtNLM"/>
    </source>
</evidence>
<dbReference type="AlphaFoldDB" id="A0A1V4EW98"/>
<keyword evidence="3" id="KW-1185">Reference proteome</keyword>